<evidence type="ECO:0000256" key="1">
    <source>
        <dbReference type="ARBA" id="ARBA00022679"/>
    </source>
</evidence>
<sequence>MVKLVSEFNPIPIFIGGTGRSGTTIVGDLLNEHPEVRTSLPTEIKFLSNPGGLLDITFGRRENPDKPQHNVSILNFRTYQKRRKRDQERFGEFFDLIWSKWWEIDAPPPHGRGLTSGIKKSKLEALLVQLKKSYRRDRVKAANQFMLGLITSQDAVGKEKYWVETTPLNIANATRIIRVIPNAKFINMMRDPRDVISSLLTKNWGPNTALEGIEWIEKRLISGHNCLSAIPANQQITIKLEDLVINKREETYLQLHQFLGIEDSPNMKNFFNAKMTTSAASSGRWKSEVADPIFDQRYSEMVERLKSIGIATYEN</sequence>
<dbReference type="EMBL" id="CAEZSW010000036">
    <property type="protein sequence ID" value="CAB4551364.1"/>
    <property type="molecule type" value="Genomic_DNA"/>
</dbReference>
<accession>A0A6J6CJB4</accession>
<dbReference type="SUPFAM" id="SSF52540">
    <property type="entry name" value="P-loop containing nucleoside triphosphate hydrolases"/>
    <property type="match status" value="1"/>
</dbReference>
<keyword evidence="1" id="KW-0808">Transferase</keyword>
<name>A0A6J6CJB4_9ZZZZ</name>
<dbReference type="GO" id="GO:0008476">
    <property type="term" value="F:protein-tyrosine sulfotransferase activity"/>
    <property type="evidence" value="ECO:0007669"/>
    <property type="project" value="InterPro"/>
</dbReference>
<protein>
    <submittedName>
        <fullName evidence="2">Unannotated protein</fullName>
    </submittedName>
</protein>
<dbReference type="GO" id="GO:0005794">
    <property type="term" value="C:Golgi apparatus"/>
    <property type="evidence" value="ECO:0007669"/>
    <property type="project" value="UniProtKB-ARBA"/>
</dbReference>
<dbReference type="InterPro" id="IPR027417">
    <property type="entry name" value="P-loop_NTPase"/>
</dbReference>
<dbReference type="InterPro" id="IPR026634">
    <property type="entry name" value="TPST-like"/>
</dbReference>
<dbReference type="PANTHER" id="PTHR12788">
    <property type="entry name" value="PROTEIN-TYROSINE SULFOTRANSFERASE 2"/>
    <property type="match status" value="1"/>
</dbReference>
<evidence type="ECO:0000313" key="2">
    <source>
        <dbReference type="EMBL" id="CAB4551364.1"/>
    </source>
</evidence>
<proteinExistence type="predicted"/>
<dbReference type="PANTHER" id="PTHR12788:SF10">
    <property type="entry name" value="PROTEIN-TYROSINE SULFOTRANSFERASE"/>
    <property type="match status" value="1"/>
</dbReference>
<reference evidence="2" key="1">
    <citation type="submission" date="2020-05" db="EMBL/GenBank/DDBJ databases">
        <authorList>
            <person name="Chiriac C."/>
            <person name="Salcher M."/>
            <person name="Ghai R."/>
            <person name="Kavagutti S V."/>
        </authorList>
    </citation>
    <scope>NUCLEOTIDE SEQUENCE</scope>
</reference>
<dbReference type="Pfam" id="PF13469">
    <property type="entry name" value="Sulfotransfer_3"/>
    <property type="match status" value="1"/>
</dbReference>
<gene>
    <name evidence="2" type="ORF">UFOPK1508_00444</name>
</gene>
<organism evidence="2">
    <name type="scientific">freshwater metagenome</name>
    <dbReference type="NCBI Taxonomy" id="449393"/>
    <lineage>
        <taxon>unclassified sequences</taxon>
        <taxon>metagenomes</taxon>
        <taxon>ecological metagenomes</taxon>
    </lineage>
</organism>
<dbReference type="AlphaFoldDB" id="A0A6J6CJB4"/>
<dbReference type="Gene3D" id="3.40.50.300">
    <property type="entry name" value="P-loop containing nucleotide triphosphate hydrolases"/>
    <property type="match status" value="1"/>
</dbReference>